<feature type="transmembrane region" description="Helical" evidence="2">
    <location>
        <begin position="403"/>
        <end position="427"/>
    </location>
</feature>
<keyword evidence="4" id="KW-1185">Reference proteome</keyword>
<name>A0A0A0ES94_9GAMM</name>
<dbReference type="Pfam" id="PF01554">
    <property type="entry name" value="MatE"/>
    <property type="match status" value="2"/>
</dbReference>
<evidence type="ECO:0000256" key="2">
    <source>
        <dbReference type="SAM" id="Phobius"/>
    </source>
</evidence>
<comment type="caution">
    <text evidence="3">The sequence shown here is derived from an EMBL/GenBank/DDBJ whole genome shotgun (WGS) entry which is preliminary data.</text>
</comment>
<feature type="transmembrane region" description="Helical" evidence="2">
    <location>
        <begin position="67"/>
        <end position="88"/>
    </location>
</feature>
<feature type="transmembrane region" description="Helical" evidence="2">
    <location>
        <begin position="171"/>
        <end position="193"/>
    </location>
</feature>
<dbReference type="CDD" id="cd13131">
    <property type="entry name" value="MATE_NorM_like"/>
    <property type="match status" value="1"/>
</dbReference>
<evidence type="ECO:0000313" key="3">
    <source>
        <dbReference type="EMBL" id="KGM53115.1"/>
    </source>
</evidence>
<feature type="transmembrane region" description="Helical" evidence="2">
    <location>
        <begin position="291"/>
        <end position="309"/>
    </location>
</feature>
<organism evidence="3 4">
    <name type="scientific">Lysobacter daejeonensis GH1-9</name>
    <dbReference type="NCBI Taxonomy" id="1385517"/>
    <lineage>
        <taxon>Bacteria</taxon>
        <taxon>Pseudomonadati</taxon>
        <taxon>Pseudomonadota</taxon>
        <taxon>Gammaproteobacteria</taxon>
        <taxon>Lysobacterales</taxon>
        <taxon>Lysobacteraceae</taxon>
        <taxon>Aerolutibacter</taxon>
    </lineage>
</organism>
<protein>
    <submittedName>
        <fullName evidence="3">Multidrug transporter MatE</fullName>
    </submittedName>
</protein>
<dbReference type="InterPro" id="IPR002528">
    <property type="entry name" value="MATE_fam"/>
</dbReference>
<sequence length="466" mass="48581">MSSAPTPTTVAPEARPSLRLSDEVRTSALLAAPLVAGHVSTGLIGFVDNVLAGHHSTNTLASVTIGTALWWLPMMVPIGTLLSVPPTVSQLDGAGRRGEIGAVFRQALWLAVGLAVVLFAFMSVLPLTLAPFGIAPEIIPGATAFLHGIRWGVPALTLFFTMRYLSEGLHWTLPTMLISAAGPLLLLPMGWALTFGRLGLPELGAGGLGLASAVVLWLQAIAFVLVLRRARRFADLDLFARFDRPHWPTIRGLLATGLPIGVTVLMEGGLFIATALLIGRLGEVPAAAHQIAINVATLCFMVPMGLAEATTVRVGHALGRGDVHGVRRAALAGLCIVLASQLLSATVLLTANEWVVGVYTGDAAVATLAAGLLLYAAMFQFPDGVQVLSAGSLRGLKDTRVPMFLAMFAYWGVGMPVGAGLGLGLGWGPKGMWIGLIAGLSVAAVLLGGRFLRASAPARLARRLPP</sequence>
<keyword evidence="2" id="KW-1133">Transmembrane helix</keyword>
<feature type="transmembrane region" description="Helical" evidence="2">
    <location>
        <begin position="108"/>
        <end position="132"/>
    </location>
</feature>
<feature type="transmembrane region" description="Helical" evidence="2">
    <location>
        <begin position="253"/>
        <end position="279"/>
    </location>
</feature>
<feature type="transmembrane region" description="Helical" evidence="2">
    <location>
        <begin position="329"/>
        <end position="351"/>
    </location>
</feature>
<proteinExistence type="predicted"/>
<dbReference type="GO" id="GO:0042910">
    <property type="term" value="F:xenobiotic transmembrane transporter activity"/>
    <property type="evidence" value="ECO:0007669"/>
    <property type="project" value="InterPro"/>
</dbReference>
<feature type="transmembrane region" description="Helical" evidence="2">
    <location>
        <begin position="205"/>
        <end position="227"/>
    </location>
</feature>
<reference evidence="3 4" key="1">
    <citation type="submission" date="2013-08" db="EMBL/GenBank/DDBJ databases">
        <title>Genome sequencing of Lysobacter.</title>
        <authorList>
            <person name="Zhang S."/>
            <person name="Wang G."/>
        </authorList>
    </citation>
    <scope>NUCLEOTIDE SEQUENCE [LARGE SCALE GENOMIC DNA]</scope>
    <source>
        <strain evidence="3 4">GH1-9</strain>
    </source>
</reference>
<keyword evidence="2" id="KW-0472">Membrane</keyword>
<dbReference type="PANTHER" id="PTHR43298">
    <property type="entry name" value="MULTIDRUG RESISTANCE PROTEIN NORM-RELATED"/>
    <property type="match status" value="1"/>
</dbReference>
<dbReference type="NCBIfam" id="TIGR00797">
    <property type="entry name" value="matE"/>
    <property type="match status" value="1"/>
</dbReference>
<dbReference type="InterPro" id="IPR050222">
    <property type="entry name" value="MATE_MdtK"/>
</dbReference>
<feature type="transmembrane region" description="Helical" evidence="2">
    <location>
        <begin position="138"/>
        <end position="159"/>
    </location>
</feature>
<dbReference type="GO" id="GO:0015297">
    <property type="term" value="F:antiporter activity"/>
    <property type="evidence" value="ECO:0007669"/>
    <property type="project" value="InterPro"/>
</dbReference>
<dbReference type="STRING" id="1385517.N800_11025"/>
<dbReference type="Proteomes" id="UP000029998">
    <property type="component" value="Unassembled WGS sequence"/>
</dbReference>
<dbReference type="AlphaFoldDB" id="A0A0A0ES94"/>
<dbReference type="PANTHER" id="PTHR43298:SF2">
    <property type="entry name" value="FMN_FAD EXPORTER YEEO-RELATED"/>
    <property type="match status" value="1"/>
</dbReference>
<gene>
    <name evidence="3" type="ORF">N800_11025</name>
</gene>
<feature type="transmembrane region" description="Helical" evidence="2">
    <location>
        <begin position="433"/>
        <end position="452"/>
    </location>
</feature>
<evidence type="ECO:0000313" key="4">
    <source>
        <dbReference type="Proteomes" id="UP000029998"/>
    </source>
</evidence>
<dbReference type="GO" id="GO:0005886">
    <property type="term" value="C:plasma membrane"/>
    <property type="evidence" value="ECO:0007669"/>
    <property type="project" value="TreeGrafter"/>
</dbReference>
<evidence type="ECO:0000256" key="1">
    <source>
        <dbReference type="ARBA" id="ARBA00022448"/>
    </source>
</evidence>
<dbReference type="OrthoDB" id="9780160at2"/>
<accession>A0A0A0ES94</accession>
<keyword evidence="2" id="KW-0812">Transmembrane</keyword>
<feature type="transmembrane region" description="Helical" evidence="2">
    <location>
        <begin position="363"/>
        <end position="382"/>
    </location>
</feature>
<dbReference type="RefSeq" id="WP_036140002.1">
    <property type="nucleotide sequence ID" value="NZ_AVPU01000042.1"/>
</dbReference>
<dbReference type="EMBL" id="AVPU01000042">
    <property type="protein sequence ID" value="KGM53115.1"/>
    <property type="molecule type" value="Genomic_DNA"/>
</dbReference>
<keyword evidence="1" id="KW-0813">Transport</keyword>
<dbReference type="eggNOG" id="COG0534">
    <property type="taxonomic scope" value="Bacteria"/>
</dbReference>